<gene>
    <name evidence="9" type="ORF">FAK_31580</name>
</gene>
<evidence type="ECO:0000256" key="1">
    <source>
        <dbReference type="ARBA" id="ARBA00004651"/>
    </source>
</evidence>
<keyword evidence="4 7" id="KW-0812">Transmembrane</keyword>
<feature type="transmembrane region" description="Helical" evidence="7">
    <location>
        <begin position="77"/>
        <end position="96"/>
    </location>
</feature>
<feature type="transmembrane region" description="Helical" evidence="7">
    <location>
        <begin position="21"/>
        <end position="41"/>
    </location>
</feature>
<accession>A0AAU9F4K6</accession>
<keyword evidence="10" id="KW-1185">Reference proteome</keyword>
<evidence type="ECO:0000259" key="8">
    <source>
        <dbReference type="PROSITE" id="PS50928"/>
    </source>
</evidence>
<comment type="subcellular location">
    <subcellularLocation>
        <location evidence="1 7">Cell membrane</location>
        <topology evidence="1 7">Multi-pass membrane protein</topology>
    </subcellularLocation>
</comment>
<organism evidence="9 10">
    <name type="scientific">Desulfoferula mesophila</name>
    <dbReference type="NCBI Taxonomy" id="3058419"/>
    <lineage>
        <taxon>Bacteria</taxon>
        <taxon>Pseudomonadati</taxon>
        <taxon>Thermodesulfobacteriota</taxon>
        <taxon>Desulfarculia</taxon>
        <taxon>Desulfarculales</taxon>
        <taxon>Desulfarculaceae</taxon>
        <taxon>Desulfoferula</taxon>
    </lineage>
</organism>
<evidence type="ECO:0000256" key="5">
    <source>
        <dbReference type="ARBA" id="ARBA00022989"/>
    </source>
</evidence>
<dbReference type="SUPFAM" id="SSF161098">
    <property type="entry name" value="MetI-like"/>
    <property type="match status" value="1"/>
</dbReference>
<feature type="domain" description="ABC transmembrane type-1" evidence="8">
    <location>
        <begin position="70"/>
        <end position="254"/>
    </location>
</feature>
<evidence type="ECO:0000256" key="3">
    <source>
        <dbReference type="ARBA" id="ARBA00022475"/>
    </source>
</evidence>
<dbReference type="PANTHER" id="PTHR30151">
    <property type="entry name" value="ALKANE SULFONATE ABC TRANSPORTER-RELATED, MEMBRANE SUBUNIT"/>
    <property type="match status" value="1"/>
</dbReference>
<dbReference type="EMBL" id="AP028679">
    <property type="protein sequence ID" value="BEQ16092.1"/>
    <property type="molecule type" value="Genomic_DNA"/>
</dbReference>
<keyword evidence="5 7" id="KW-1133">Transmembrane helix</keyword>
<dbReference type="GO" id="GO:0055085">
    <property type="term" value="P:transmembrane transport"/>
    <property type="evidence" value="ECO:0007669"/>
    <property type="project" value="InterPro"/>
</dbReference>
<evidence type="ECO:0000256" key="7">
    <source>
        <dbReference type="RuleBase" id="RU363032"/>
    </source>
</evidence>
<name>A0AAU9F4K6_9BACT</name>
<dbReference type="AlphaFoldDB" id="A0AAU9F4K6"/>
<evidence type="ECO:0000313" key="10">
    <source>
        <dbReference type="Proteomes" id="UP001366166"/>
    </source>
</evidence>
<feature type="transmembrane region" description="Helical" evidence="7">
    <location>
        <begin position="176"/>
        <end position="203"/>
    </location>
</feature>
<protein>
    <submittedName>
        <fullName evidence="9">ABC transporter permease</fullName>
    </submittedName>
</protein>
<evidence type="ECO:0000256" key="4">
    <source>
        <dbReference type="ARBA" id="ARBA00022692"/>
    </source>
</evidence>
<comment type="similarity">
    <text evidence="7">Belongs to the binding-protein-dependent transport system permease family.</text>
</comment>
<evidence type="ECO:0000313" key="9">
    <source>
        <dbReference type="EMBL" id="BEQ16092.1"/>
    </source>
</evidence>
<dbReference type="InterPro" id="IPR000515">
    <property type="entry name" value="MetI-like"/>
</dbReference>
<dbReference type="Proteomes" id="UP001366166">
    <property type="component" value="Chromosome"/>
</dbReference>
<dbReference type="KEGG" id="dmp:FAK_31580"/>
<dbReference type="GO" id="GO:0005886">
    <property type="term" value="C:plasma membrane"/>
    <property type="evidence" value="ECO:0007669"/>
    <property type="project" value="UniProtKB-SubCell"/>
</dbReference>
<dbReference type="CDD" id="cd06261">
    <property type="entry name" value="TM_PBP2"/>
    <property type="match status" value="1"/>
</dbReference>
<keyword evidence="3" id="KW-1003">Cell membrane</keyword>
<feature type="transmembrane region" description="Helical" evidence="7">
    <location>
        <begin position="134"/>
        <end position="155"/>
    </location>
</feature>
<evidence type="ECO:0000256" key="6">
    <source>
        <dbReference type="ARBA" id="ARBA00023136"/>
    </source>
</evidence>
<keyword evidence="2 7" id="KW-0813">Transport</keyword>
<dbReference type="Pfam" id="PF00528">
    <property type="entry name" value="BPD_transp_1"/>
    <property type="match status" value="1"/>
</dbReference>
<evidence type="ECO:0000256" key="2">
    <source>
        <dbReference type="ARBA" id="ARBA00022448"/>
    </source>
</evidence>
<dbReference type="InterPro" id="IPR035906">
    <property type="entry name" value="MetI-like_sf"/>
</dbReference>
<dbReference type="Gene3D" id="1.10.3720.10">
    <property type="entry name" value="MetI-like"/>
    <property type="match status" value="1"/>
</dbReference>
<sequence>MSGATFGVKVRKFVVSKHFTRGALAVIGFFVLWQAGSMGLLPFMDAIPTPVTVAGAFWEFMGTGKYWQSWLDSTLRVTYGFVAAQILGIPLGLGMGWNRNFKDFTYPLFELMRPIPPLAWVPVSILFWPTNESSIAFITFIGAFFTIVVNVLGGVSAIPRQLVDAAVSFGASPRQVFWRIVLPATIPSIVTGMMVGIGITWNVVIAAEMIAGNTGLGRLTWEAYLAGHTPGIIVGMISIGVAGYVSSMAVKVIGDWLMPWKKVF</sequence>
<proteinExistence type="inferred from homology"/>
<dbReference type="PANTHER" id="PTHR30151:SF0">
    <property type="entry name" value="ABC TRANSPORTER PERMEASE PROTEIN MJ0413-RELATED"/>
    <property type="match status" value="1"/>
</dbReference>
<feature type="transmembrane region" description="Helical" evidence="7">
    <location>
        <begin position="223"/>
        <end position="245"/>
    </location>
</feature>
<dbReference type="PROSITE" id="PS50928">
    <property type="entry name" value="ABC_TM1"/>
    <property type="match status" value="1"/>
</dbReference>
<keyword evidence="6 7" id="KW-0472">Membrane</keyword>
<reference evidence="10" key="1">
    <citation type="journal article" date="2023" name="Arch. Microbiol.">
        <title>Desulfoferula mesophilus gen. nov. sp. nov., a mesophilic sulfate-reducing bacterium isolated from a brackish lake sediment.</title>
        <authorList>
            <person name="Watanabe T."/>
            <person name="Yabe T."/>
            <person name="Tsuji J.M."/>
            <person name="Fukui M."/>
        </authorList>
    </citation>
    <scope>NUCLEOTIDE SEQUENCE [LARGE SCALE GENOMIC DNA]</scope>
    <source>
        <strain evidence="10">12FAK</strain>
    </source>
</reference>